<evidence type="ECO:0000313" key="1">
    <source>
        <dbReference type="EMBL" id="OGC21464.1"/>
    </source>
</evidence>
<dbReference type="EMBL" id="MEUB01000041">
    <property type="protein sequence ID" value="OGC21464.1"/>
    <property type="molecule type" value="Genomic_DNA"/>
</dbReference>
<dbReference type="AlphaFoldDB" id="A0A1F4SLW9"/>
<evidence type="ECO:0000313" key="2">
    <source>
        <dbReference type="Proteomes" id="UP000178417"/>
    </source>
</evidence>
<name>A0A1F4SLW9_UNCSA</name>
<protein>
    <recommendedName>
        <fullName evidence="3">DUF2281 domain-containing protein</fullName>
    </recommendedName>
</protein>
<accession>A0A1F4SLW9</accession>
<proteinExistence type="predicted"/>
<dbReference type="Proteomes" id="UP000178417">
    <property type="component" value="Unassembled WGS sequence"/>
</dbReference>
<gene>
    <name evidence="1" type="ORF">A2310_03190</name>
</gene>
<evidence type="ECO:0008006" key="3">
    <source>
        <dbReference type="Google" id="ProtNLM"/>
    </source>
</evidence>
<organism evidence="1 2">
    <name type="scientific">candidate division WOR-1 bacterium RIFOXYB2_FULL_37_13</name>
    <dbReference type="NCBI Taxonomy" id="1802579"/>
    <lineage>
        <taxon>Bacteria</taxon>
        <taxon>Bacillati</taxon>
        <taxon>Saganbacteria</taxon>
    </lineage>
</organism>
<reference evidence="1 2" key="1">
    <citation type="journal article" date="2016" name="Nat. Commun.">
        <title>Thousands of microbial genomes shed light on interconnected biogeochemical processes in an aquifer system.</title>
        <authorList>
            <person name="Anantharaman K."/>
            <person name="Brown C.T."/>
            <person name="Hug L.A."/>
            <person name="Sharon I."/>
            <person name="Castelle C.J."/>
            <person name="Probst A.J."/>
            <person name="Thomas B.C."/>
            <person name="Singh A."/>
            <person name="Wilkins M.J."/>
            <person name="Karaoz U."/>
            <person name="Brodie E.L."/>
            <person name="Williams K.H."/>
            <person name="Hubbard S.S."/>
            <person name="Banfield J.F."/>
        </authorList>
    </citation>
    <scope>NUCLEOTIDE SEQUENCE [LARGE SCALE GENOMIC DNA]</scope>
</reference>
<sequence>MNTVTLEKELIEIVSDLPKNSAKEVIDFAKYLRWQSASSKKFPERVDDLWTKMKKQIEFKKFKPSDVARFIEEIKKQSK</sequence>
<comment type="caution">
    <text evidence="1">The sequence shown here is derived from an EMBL/GenBank/DDBJ whole genome shotgun (WGS) entry which is preliminary data.</text>
</comment>